<comment type="caution">
    <text evidence="2">The sequence shown here is derived from an EMBL/GenBank/DDBJ whole genome shotgun (WGS) entry which is preliminary data.</text>
</comment>
<evidence type="ECO:0000259" key="1">
    <source>
        <dbReference type="Pfam" id="PF02627"/>
    </source>
</evidence>
<dbReference type="SUPFAM" id="SSF69118">
    <property type="entry name" value="AhpD-like"/>
    <property type="match status" value="1"/>
</dbReference>
<dbReference type="EMBL" id="JAHESC010000001">
    <property type="protein sequence ID" value="MBT1684916.1"/>
    <property type="molecule type" value="Genomic_DNA"/>
</dbReference>
<sequence length="146" mass="16637">MSKRVVIKEIEPKAYEVMFGFEKYLSKTNLTPTVKELIKIRVSQINGCAYCIDLHTKDARKMGETEQRIYALNAWRETPFFSETERAVLALAEEVTFINKGVSDETYQHAARVLDEQTLAQAIMAIIAINAWNRIGISTHMQPALD</sequence>
<gene>
    <name evidence="2" type="ORF">KK078_00035</name>
</gene>
<dbReference type="Gene3D" id="1.20.1290.10">
    <property type="entry name" value="AhpD-like"/>
    <property type="match status" value="1"/>
</dbReference>
<evidence type="ECO:0000313" key="3">
    <source>
        <dbReference type="Proteomes" id="UP001319180"/>
    </source>
</evidence>
<reference evidence="2 3" key="1">
    <citation type="submission" date="2021-05" db="EMBL/GenBank/DDBJ databases">
        <title>A Polyphasic approach of four new species of the genus Ohtaekwangia: Ohtaekwangia histidinii sp. nov., Ohtaekwangia cretensis sp. nov., Ohtaekwangia indiensis sp. nov., Ohtaekwangia reichenbachii sp. nov. from diverse environment.</title>
        <authorList>
            <person name="Octaviana S."/>
        </authorList>
    </citation>
    <scope>NUCLEOTIDE SEQUENCE [LARGE SCALE GENOMIC DNA]</scope>
    <source>
        <strain evidence="2 3">PWU37</strain>
    </source>
</reference>
<dbReference type="InterPro" id="IPR003779">
    <property type="entry name" value="CMD-like"/>
</dbReference>
<keyword evidence="3" id="KW-1185">Reference proteome</keyword>
<dbReference type="PANTHER" id="PTHR34846:SF10">
    <property type="entry name" value="CYTOPLASMIC PROTEIN"/>
    <property type="match status" value="1"/>
</dbReference>
<dbReference type="GO" id="GO:0051920">
    <property type="term" value="F:peroxiredoxin activity"/>
    <property type="evidence" value="ECO:0007669"/>
    <property type="project" value="InterPro"/>
</dbReference>
<feature type="domain" description="Carboxymuconolactone decarboxylase-like" evidence="1">
    <location>
        <begin position="12"/>
        <end position="94"/>
    </location>
</feature>
<protein>
    <submittedName>
        <fullName evidence="2">Carboxymuconolactone decarboxylase family protein</fullName>
    </submittedName>
</protein>
<dbReference type="RefSeq" id="WP_254088176.1">
    <property type="nucleotide sequence ID" value="NZ_JAHESC010000001.1"/>
</dbReference>
<organism evidence="2 3">
    <name type="scientific">Dawidia soli</name>
    <dbReference type="NCBI Taxonomy" id="2782352"/>
    <lineage>
        <taxon>Bacteria</taxon>
        <taxon>Pseudomonadati</taxon>
        <taxon>Bacteroidota</taxon>
        <taxon>Cytophagia</taxon>
        <taxon>Cytophagales</taxon>
        <taxon>Chryseotaleaceae</taxon>
        <taxon>Dawidia</taxon>
    </lineage>
</organism>
<dbReference type="AlphaFoldDB" id="A0AAP2D3Z7"/>
<accession>A0AAP2D3Z7</accession>
<dbReference type="Proteomes" id="UP001319180">
    <property type="component" value="Unassembled WGS sequence"/>
</dbReference>
<proteinExistence type="predicted"/>
<name>A0AAP2D3Z7_9BACT</name>
<evidence type="ECO:0000313" key="2">
    <source>
        <dbReference type="EMBL" id="MBT1684916.1"/>
    </source>
</evidence>
<dbReference type="PANTHER" id="PTHR34846">
    <property type="entry name" value="4-CARBOXYMUCONOLACTONE DECARBOXYLASE FAMILY PROTEIN (AFU_ORTHOLOGUE AFUA_6G11590)"/>
    <property type="match status" value="1"/>
</dbReference>
<dbReference type="InterPro" id="IPR029032">
    <property type="entry name" value="AhpD-like"/>
</dbReference>
<dbReference type="InterPro" id="IPR004675">
    <property type="entry name" value="AhpD_core"/>
</dbReference>
<dbReference type="NCBIfam" id="TIGR00778">
    <property type="entry name" value="ahpD_dom"/>
    <property type="match status" value="1"/>
</dbReference>
<dbReference type="Pfam" id="PF02627">
    <property type="entry name" value="CMD"/>
    <property type="match status" value="1"/>
</dbReference>